<reference evidence="2 3" key="1">
    <citation type="submission" date="2015-09" db="EMBL/GenBank/DDBJ databases">
        <title>Draft Genome Sequence of the Strain BR 3267 (Bradyrhizobium yuanmingense) recommended as inoculant for cowpea in Brazil.</title>
        <authorList>
            <person name="Simoes-Araujo J.L."/>
            <person name="Zilli J.E."/>
        </authorList>
    </citation>
    <scope>NUCLEOTIDE SEQUENCE [LARGE SCALE GENOMIC DNA]</scope>
    <source>
        <strain evidence="2 3">BR3267</strain>
    </source>
</reference>
<evidence type="ECO:0000313" key="2">
    <source>
        <dbReference type="EMBL" id="KRP86270.1"/>
    </source>
</evidence>
<proteinExistence type="predicted"/>
<name>A0A0R3BUX8_9BRAD</name>
<feature type="chain" id="PRO_5006433506" evidence="1">
    <location>
        <begin position="30"/>
        <end position="157"/>
    </location>
</feature>
<dbReference type="EMBL" id="LJYF01000050">
    <property type="protein sequence ID" value="KRP86270.1"/>
    <property type="molecule type" value="Genomic_DNA"/>
</dbReference>
<accession>A0A0R3BUX8</accession>
<evidence type="ECO:0000313" key="3">
    <source>
        <dbReference type="Proteomes" id="UP000051380"/>
    </source>
</evidence>
<protein>
    <submittedName>
        <fullName evidence="2">Uncharacterized protein</fullName>
    </submittedName>
</protein>
<feature type="signal peptide" evidence="1">
    <location>
        <begin position="1"/>
        <end position="29"/>
    </location>
</feature>
<dbReference type="Proteomes" id="UP000051380">
    <property type="component" value="Unassembled WGS sequence"/>
</dbReference>
<comment type="caution">
    <text evidence="2">The sequence shown here is derived from an EMBL/GenBank/DDBJ whole genome shotgun (WGS) entry which is preliminary data.</text>
</comment>
<dbReference type="OrthoDB" id="8228286at2"/>
<organism evidence="2 3">
    <name type="scientific">Bradyrhizobium yuanmingense</name>
    <dbReference type="NCBI Taxonomy" id="108015"/>
    <lineage>
        <taxon>Bacteria</taxon>
        <taxon>Pseudomonadati</taxon>
        <taxon>Pseudomonadota</taxon>
        <taxon>Alphaproteobacteria</taxon>
        <taxon>Hyphomicrobiales</taxon>
        <taxon>Nitrobacteraceae</taxon>
        <taxon>Bradyrhizobium</taxon>
    </lineage>
</organism>
<dbReference type="GeneID" id="93178496"/>
<gene>
    <name evidence="2" type="ORF">AOQ72_03500</name>
</gene>
<evidence type="ECO:0000256" key="1">
    <source>
        <dbReference type="SAM" id="SignalP"/>
    </source>
</evidence>
<keyword evidence="1" id="KW-0732">Signal</keyword>
<dbReference type="RefSeq" id="WP_036013057.1">
    <property type="nucleotide sequence ID" value="NZ_CP104173.1"/>
</dbReference>
<dbReference type="STRING" id="108015.GA0061099_1011161"/>
<dbReference type="AlphaFoldDB" id="A0A0R3BUX8"/>
<sequence>MTLKLNVRGAILVAAAFTGLVALASPARADRCDDSAKELASQVDRLKVNFRAANVVYLTHPAAKELSVGCRGDKYSIELYAKGDRKPKPEFYALVGSMAAIVFTVTKDDTTTGATRCLKRMGLLRGDKVTMRYRRLNMECTRTKTEASIAITRGKDE</sequence>